<dbReference type="AlphaFoldDB" id="A0A940DJ97"/>
<name>A0A940DJ97_9BACT</name>
<evidence type="ECO:0000313" key="1">
    <source>
        <dbReference type="EMBL" id="MBO8439969.1"/>
    </source>
</evidence>
<comment type="caution">
    <text evidence="1">The sequence shown here is derived from an EMBL/GenBank/DDBJ whole genome shotgun (WGS) entry which is preliminary data.</text>
</comment>
<evidence type="ECO:0000313" key="2">
    <source>
        <dbReference type="Proteomes" id="UP000712007"/>
    </source>
</evidence>
<gene>
    <name evidence="1" type="ORF">IAC51_04885</name>
</gene>
<dbReference type="EMBL" id="JADIMV010000082">
    <property type="protein sequence ID" value="MBO8439969.1"/>
    <property type="molecule type" value="Genomic_DNA"/>
</dbReference>
<dbReference type="Gene3D" id="3.40.50.12370">
    <property type="match status" value="1"/>
</dbReference>
<reference evidence="1" key="2">
    <citation type="journal article" date="2021" name="PeerJ">
        <title>Extensive microbial diversity within the chicken gut microbiome revealed by metagenomics and culture.</title>
        <authorList>
            <person name="Gilroy R."/>
            <person name="Ravi A."/>
            <person name="Getino M."/>
            <person name="Pursley I."/>
            <person name="Horton D.L."/>
            <person name="Alikhan N.F."/>
            <person name="Baker D."/>
            <person name="Gharbi K."/>
            <person name="Hall N."/>
            <person name="Watson M."/>
            <person name="Adriaenssens E.M."/>
            <person name="Foster-Nyarko E."/>
            <person name="Jarju S."/>
            <person name="Secka A."/>
            <person name="Antonio M."/>
            <person name="Oren A."/>
            <person name="Chaudhuri R.R."/>
            <person name="La Ragione R."/>
            <person name="Hildebrand F."/>
            <person name="Pallen M.J."/>
        </authorList>
    </citation>
    <scope>NUCLEOTIDE SEQUENCE</scope>
    <source>
        <strain evidence="1">3924</strain>
    </source>
</reference>
<accession>A0A940DJ97</accession>
<reference evidence="1" key="1">
    <citation type="submission" date="2020-10" db="EMBL/GenBank/DDBJ databases">
        <authorList>
            <person name="Gilroy R."/>
        </authorList>
    </citation>
    <scope>NUCLEOTIDE SEQUENCE</scope>
    <source>
        <strain evidence="1">3924</strain>
    </source>
</reference>
<organism evidence="1 2">
    <name type="scientific">Candidatus Aphodosoma intestinipullorum</name>
    <dbReference type="NCBI Taxonomy" id="2840674"/>
    <lineage>
        <taxon>Bacteria</taxon>
        <taxon>Pseudomonadati</taxon>
        <taxon>Bacteroidota</taxon>
        <taxon>Bacteroidia</taxon>
        <taxon>Bacteroidales</taxon>
        <taxon>Candidatus Aphodosoma</taxon>
    </lineage>
</organism>
<proteinExistence type="predicted"/>
<dbReference type="Proteomes" id="UP000712007">
    <property type="component" value="Unassembled WGS sequence"/>
</dbReference>
<protein>
    <submittedName>
        <fullName evidence="1">Uncharacterized protein</fullName>
    </submittedName>
</protein>
<sequence>MEKRRPIYVISESGEFSGTLTEFSAALSAGLAYTEVRLSADDTRMADIAGAVETEDAAIVVVGLCSEKNIQAYLNRFRELRVPYVFVKEGQKVDFADVAVPVTFLEEEKEKGPFAGAFGRFFGSSLHIYKPKDYGSKAERNVNAICGLLDTLHLNYDVREGQKDSMGIEREAVIEAGECGMGMAIVSASREYGLDDIIFGPKERKIIRLAKVPVMLINPRGDLYALCD</sequence>